<comment type="caution">
    <text evidence="2">The sequence shown here is derived from an EMBL/GenBank/DDBJ whole genome shotgun (WGS) entry which is preliminary data.</text>
</comment>
<dbReference type="SUPFAM" id="SSF110849">
    <property type="entry name" value="ParB/Sulfiredoxin"/>
    <property type="match status" value="1"/>
</dbReference>
<feature type="region of interest" description="Disordered" evidence="1">
    <location>
        <begin position="138"/>
        <end position="161"/>
    </location>
</feature>
<evidence type="ECO:0000313" key="3">
    <source>
        <dbReference type="Proteomes" id="UP001185092"/>
    </source>
</evidence>
<accession>A0AAE3XMN5</accession>
<gene>
    <name evidence="2" type="ORF">HNQ88_003802</name>
</gene>
<evidence type="ECO:0000313" key="2">
    <source>
        <dbReference type="EMBL" id="MDR6240726.1"/>
    </source>
</evidence>
<dbReference type="Proteomes" id="UP001185092">
    <property type="component" value="Unassembled WGS sequence"/>
</dbReference>
<proteinExistence type="predicted"/>
<sequence>MAKRGTFSINTKKKLRANSNVIKQFDQQLKVLEELKQFIPTPTDEERAQLEENIRKEGVRDPLVIWKRDDDQVLIDGHNRYSIIQKLKSEGVDQDFKLKILPFENIEEVKDWMILNQLGRRNLTPEQSSELRGLYYEREKKKPGGTGANQYTELRGQNDPEAKKTAEKLAEKLNVSAKTIKRDEQFAKGLRKIAESNPQMKQDILQRKVKVNKTDVQKLSKVEGALKIDKVDDIKSVVEKKPTEDLSVEVKEEFLVRKGMVQQLRDSLIPLYNQEEISSSQIEKFKKTARTLLAYLD</sequence>
<dbReference type="InterPro" id="IPR036086">
    <property type="entry name" value="ParB/Sulfiredoxin_sf"/>
</dbReference>
<dbReference type="Gene3D" id="3.90.1530.10">
    <property type="entry name" value="Conserved hypothetical protein from pyrococcus furiosus pfu- 392566-001, ParB domain"/>
    <property type="match status" value="1"/>
</dbReference>
<evidence type="ECO:0008006" key="4">
    <source>
        <dbReference type="Google" id="ProtNLM"/>
    </source>
</evidence>
<dbReference type="EMBL" id="JAVDQD010000005">
    <property type="protein sequence ID" value="MDR6240726.1"/>
    <property type="molecule type" value="Genomic_DNA"/>
</dbReference>
<keyword evidence="3" id="KW-1185">Reference proteome</keyword>
<evidence type="ECO:0000256" key="1">
    <source>
        <dbReference type="SAM" id="MobiDB-lite"/>
    </source>
</evidence>
<name>A0AAE3XMN5_9BACT</name>
<reference evidence="2" key="1">
    <citation type="submission" date="2023-07" db="EMBL/GenBank/DDBJ databases">
        <title>Genomic Encyclopedia of Type Strains, Phase IV (KMG-IV): sequencing the most valuable type-strain genomes for metagenomic binning, comparative biology and taxonomic classification.</title>
        <authorList>
            <person name="Goeker M."/>
        </authorList>
    </citation>
    <scope>NUCLEOTIDE SEQUENCE</scope>
    <source>
        <strain evidence="2">DSM 26174</strain>
    </source>
</reference>
<dbReference type="RefSeq" id="WP_309940883.1">
    <property type="nucleotide sequence ID" value="NZ_AP025306.1"/>
</dbReference>
<protein>
    <recommendedName>
        <fullName evidence="4">ParB/Sulfiredoxin domain-containing protein</fullName>
    </recommendedName>
</protein>
<dbReference type="AlphaFoldDB" id="A0AAE3XMN5"/>
<organism evidence="2 3">
    <name type="scientific">Aureibacter tunicatorum</name>
    <dbReference type="NCBI Taxonomy" id="866807"/>
    <lineage>
        <taxon>Bacteria</taxon>
        <taxon>Pseudomonadati</taxon>
        <taxon>Bacteroidota</taxon>
        <taxon>Cytophagia</taxon>
        <taxon>Cytophagales</taxon>
        <taxon>Persicobacteraceae</taxon>
        <taxon>Aureibacter</taxon>
    </lineage>
</organism>